<feature type="compositionally biased region" description="Basic and acidic residues" evidence="2">
    <location>
        <begin position="290"/>
        <end position="311"/>
    </location>
</feature>
<dbReference type="SMART" id="SM00993">
    <property type="entry name" value="YL1_C"/>
    <property type="match status" value="1"/>
</dbReference>
<dbReference type="InterPro" id="IPR046757">
    <property type="entry name" value="YL1_N"/>
</dbReference>
<comment type="caution">
    <text evidence="4">The sequence shown here is derived from an EMBL/GenBank/DDBJ whole genome shotgun (WGS) entry which is preliminary data.</text>
</comment>
<evidence type="ECO:0000256" key="1">
    <source>
        <dbReference type="ARBA" id="ARBA00006832"/>
    </source>
</evidence>
<sequence length="812" mass="87267">MADLLEEDPTSGIQSSEEVEEEEEEEEIPVESLVRGRAKRSTAGRHMSALLEAAADDDLALLFEEVEDDNEFADLVDPDAEDDVGLESSDDEDDQGPNAQNDYEGEQQLQKEERKKRKTQKDLKFQTLRKRVKIDPTAVSSMPAAPRPKKKSERISWIPTTEDGPTRQSSRRQTMVNKELTHARLKDSQEKRVRIIATMKEAEKRKAHLKPKAMTQEDHLAEAARIERLNSKSLNRWELSEKRKADERRARIEALQNRRLDGPVISYWSGVATFTNGRLTRVGTVDIKPKPDKEEARKRKKEKEDKEKAAADLRALQSAAPIAEGNMLPPATGPASAALPATSQLLPNSTPTVVAAAPGSSAPPDPEAPSDPKPFKETIPSENATVSAPGAYDGTTDTPVASEGASASEPSATTSGTKESAAVPPDQGKESHAEESLAQETSSDLPSVQDKELSPAQDKVLLSAQDKPVEEGPSEPAPEQRPAAPVKRASFAVEITVPRHLAQSSKSPAEKPPVPSSTKTDEMEIDSPASAAAAAKGPGAEELTTKSQSATPDVAGAQPNVTEIPKPHVEPTATTSLDDSRPIDKVTPIDAGGALAPHAAPAAVVPTQATLPESALPPSLNQPFRLQAGLQPPNVKIEQPAQPEVPPPPPIVETAGRTLTILENFDYATAQKPKYSMYFNAKKPPRLTKISSSLCVITSLPSRYRDPETGLPYANSYAYGQIRRLITEGYIWSAMLGCFVGPAEAARGVPERFSFASKHAPARVLTDRDGLAEPIAETPKASAGDTPSTPTPATKPPQAPQSALSGEPMKID</sequence>
<feature type="compositionally biased region" description="Low complexity" evidence="2">
    <location>
        <begin position="527"/>
        <end position="540"/>
    </location>
</feature>
<evidence type="ECO:0000259" key="3">
    <source>
        <dbReference type="SMART" id="SM00993"/>
    </source>
</evidence>
<dbReference type="GO" id="GO:0005634">
    <property type="term" value="C:nucleus"/>
    <property type="evidence" value="ECO:0007669"/>
    <property type="project" value="TreeGrafter"/>
</dbReference>
<feature type="region of interest" description="Disordered" evidence="2">
    <location>
        <begin position="70"/>
        <end position="174"/>
    </location>
</feature>
<feature type="domain" description="Vps72/YL1 C-terminal" evidence="3">
    <location>
        <begin position="693"/>
        <end position="722"/>
    </location>
</feature>
<keyword evidence="5" id="KW-1185">Reference proteome</keyword>
<feature type="compositionally biased region" description="Pro residues" evidence="2">
    <location>
        <begin position="361"/>
        <end position="372"/>
    </location>
</feature>
<dbReference type="EMBL" id="JAPZBR010000006">
    <property type="protein sequence ID" value="KAJ5349676.1"/>
    <property type="molecule type" value="Genomic_DNA"/>
</dbReference>
<dbReference type="AlphaFoldDB" id="A0A9W9UP91"/>
<dbReference type="InterPro" id="IPR013272">
    <property type="entry name" value="Vps72/YL1_C"/>
</dbReference>
<dbReference type="PANTHER" id="PTHR13275:SF4">
    <property type="entry name" value="VACUOLAR PROTEIN SORTING-ASSOCIATED PROTEIN 72 HOMOLOG"/>
    <property type="match status" value="1"/>
</dbReference>
<feature type="compositionally biased region" description="Polar residues" evidence="2">
    <location>
        <begin position="341"/>
        <end position="352"/>
    </location>
</feature>
<dbReference type="PANTHER" id="PTHR13275">
    <property type="entry name" value="YL-1 PROTEIN TRANSCRIPTION FACTOR-LIKE 1"/>
    <property type="match status" value="1"/>
</dbReference>
<feature type="compositionally biased region" description="Acidic residues" evidence="2">
    <location>
        <begin position="70"/>
        <end position="95"/>
    </location>
</feature>
<evidence type="ECO:0000313" key="5">
    <source>
        <dbReference type="Proteomes" id="UP001148299"/>
    </source>
</evidence>
<accession>A0A9W9UP91</accession>
<gene>
    <name evidence="4" type="ORF">N7541_007403</name>
</gene>
<protein>
    <recommendedName>
        <fullName evidence="3">Vps72/YL1 C-terminal domain-containing protein</fullName>
    </recommendedName>
</protein>
<name>A0A9W9UP91_PENBR</name>
<comment type="similarity">
    <text evidence="1">Belongs to the VPS72/YL1 family.</text>
</comment>
<reference evidence="4" key="2">
    <citation type="journal article" date="2023" name="IMA Fungus">
        <title>Comparative genomic study of the Penicillium genus elucidates a diverse pangenome and 15 lateral gene transfer events.</title>
        <authorList>
            <person name="Petersen C."/>
            <person name="Sorensen T."/>
            <person name="Nielsen M.R."/>
            <person name="Sondergaard T.E."/>
            <person name="Sorensen J.L."/>
            <person name="Fitzpatrick D.A."/>
            <person name="Frisvad J.C."/>
            <person name="Nielsen K.L."/>
        </authorList>
    </citation>
    <scope>NUCLEOTIDE SEQUENCE</scope>
    <source>
        <strain evidence="4">IBT 35675</strain>
    </source>
</reference>
<feature type="compositionally biased region" description="Low complexity" evidence="2">
    <location>
        <begin position="401"/>
        <end position="417"/>
    </location>
</feature>
<evidence type="ECO:0000313" key="4">
    <source>
        <dbReference type="EMBL" id="KAJ5349676.1"/>
    </source>
</evidence>
<reference evidence="4" key="1">
    <citation type="submission" date="2022-12" db="EMBL/GenBank/DDBJ databases">
        <authorList>
            <person name="Petersen C."/>
        </authorList>
    </citation>
    <scope>NUCLEOTIDE SEQUENCE</scope>
    <source>
        <strain evidence="4">IBT 35675</strain>
    </source>
</reference>
<dbReference type="Proteomes" id="UP001148299">
    <property type="component" value="Unassembled WGS sequence"/>
</dbReference>
<feature type="region of interest" description="Disordered" evidence="2">
    <location>
        <begin position="1"/>
        <end position="44"/>
    </location>
</feature>
<feature type="compositionally biased region" description="Acidic residues" evidence="2">
    <location>
        <begin position="17"/>
        <end position="29"/>
    </location>
</feature>
<feature type="region of interest" description="Disordered" evidence="2">
    <location>
        <begin position="766"/>
        <end position="812"/>
    </location>
</feature>
<feature type="compositionally biased region" description="Pro residues" evidence="2">
    <location>
        <begin position="789"/>
        <end position="799"/>
    </location>
</feature>
<dbReference type="Pfam" id="PF08265">
    <property type="entry name" value="YL1_C"/>
    <property type="match status" value="1"/>
</dbReference>
<organism evidence="4 5">
    <name type="scientific">Penicillium brevicompactum</name>
    <dbReference type="NCBI Taxonomy" id="5074"/>
    <lineage>
        <taxon>Eukaryota</taxon>
        <taxon>Fungi</taxon>
        <taxon>Dikarya</taxon>
        <taxon>Ascomycota</taxon>
        <taxon>Pezizomycotina</taxon>
        <taxon>Eurotiomycetes</taxon>
        <taxon>Eurotiomycetidae</taxon>
        <taxon>Eurotiales</taxon>
        <taxon>Aspergillaceae</taxon>
        <taxon>Penicillium</taxon>
    </lineage>
</organism>
<proteinExistence type="inferred from homology"/>
<dbReference type="Pfam" id="PF05764">
    <property type="entry name" value="YL1"/>
    <property type="match status" value="1"/>
</dbReference>
<feature type="region of interest" description="Disordered" evidence="2">
    <location>
        <begin position="290"/>
        <end position="583"/>
    </location>
</feature>
<evidence type="ECO:0000256" key="2">
    <source>
        <dbReference type="SAM" id="MobiDB-lite"/>
    </source>
</evidence>